<evidence type="ECO:0000256" key="1">
    <source>
        <dbReference type="SAM" id="Coils"/>
    </source>
</evidence>
<organism evidence="2 3">
    <name type="scientific">Huberarchaeum crystalense</name>
    <dbReference type="NCBI Taxonomy" id="2014257"/>
    <lineage>
        <taxon>Archaea</taxon>
        <taxon>Candidatus Huberarchaeota</taxon>
        <taxon>Candidatus Huberarchaeia</taxon>
        <taxon>Candidatus Huberarchaeales</taxon>
        <taxon>Candidatus Huberarchaeaceae</taxon>
        <taxon>Candidatus Huberarchaeum</taxon>
    </lineage>
</organism>
<keyword evidence="1" id="KW-0175">Coiled coil</keyword>
<evidence type="ECO:0000313" key="2">
    <source>
        <dbReference type="EMBL" id="PIV13482.1"/>
    </source>
</evidence>
<comment type="caution">
    <text evidence="2">The sequence shown here is derived from an EMBL/GenBank/DDBJ whole genome shotgun (WGS) entry which is preliminary data.</text>
</comment>
<dbReference type="AlphaFoldDB" id="A0A2H9M1N8"/>
<sequence length="282" mass="31986">MKMDGTIIEDIKNWTGDINALILPVIFKNKILFSEGTHNGVIYSQKEIENASKFNELGLFMDHIEGVETLVGTVRNPNFFMEDGKGICRGDLVLFDSNIVRKILMGMHTGLSPRVSLDRNISQGAKNSQFQSFSLVLFPADQRTFLNSNNLKQNLNNKTTMENNDVKTDADIEEINKVKAELDALKKENEGNKHVAVCDSVVNIEHELGLINENLTQRKVELSKCNTEMLNGMLNAYRFTQNFIITATTLGDKQSSTYEFRKDDHRIKDDCETQMLKLCQNK</sequence>
<accession>A0A2H9M1N8</accession>
<dbReference type="EMBL" id="PEUT01000065">
    <property type="protein sequence ID" value="PIV13482.1"/>
    <property type="molecule type" value="Genomic_DNA"/>
</dbReference>
<dbReference type="Proteomes" id="UP000230713">
    <property type="component" value="Unassembled WGS sequence"/>
</dbReference>
<evidence type="ECO:0000313" key="3">
    <source>
        <dbReference type="Proteomes" id="UP000230713"/>
    </source>
</evidence>
<gene>
    <name evidence="2" type="ORF">COS45_02680</name>
</gene>
<protein>
    <submittedName>
        <fullName evidence="2">Uncharacterized protein</fullName>
    </submittedName>
</protein>
<name>A0A2H9M1N8_HUBC1</name>
<reference evidence="3" key="1">
    <citation type="submission" date="2017-09" db="EMBL/GenBank/DDBJ databases">
        <title>Depth-based differentiation of microbial function through sediment-hosted aquifers and enrichment of novel symbionts in the deep terrestrial subsurface.</title>
        <authorList>
            <person name="Probst A.J."/>
            <person name="Ladd B."/>
            <person name="Jarett J.K."/>
            <person name="Geller-Mcgrath D.E."/>
            <person name="Sieber C.M.K."/>
            <person name="Emerson J.B."/>
            <person name="Anantharaman K."/>
            <person name="Thomas B.C."/>
            <person name="Malmstrom R."/>
            <person name="Stieglmeier M."/>
            <person name="Klingl A."/>
            <person name="Woyke T."/>
            <person name="Ryan C.M."/>
            <person name="Banfield J.F."/>
        </authorList>
    </citation>
    <scope>NUCLEOTIDE SEQUENCE [LARGE SCALE GENOMIC DNA]</scope>
</reference>
<proteinExistence type="predicted"/>
<feature type="coiled-coil region" evidence="1">
    <location>
        <begin position="168"/>
        <end position="195"/>
    </location>
</feature>